<comment type="caution">
    <text evidence="2">The sequence shown here is derived from an EMBL/GenBank/DDBJ whole genome shotgun (WGS) entry which is preliminary data.</text>
</comment>
<dbReference type="Proteomes" id="UP001601948">
    <property type="component" value="Unassembled WGS sequence"/>
</dbReference>
<evidence type="ECO:0008006" key="4">
    <source>
        <dbReference type="Google" id="ProtNLM"/>
    </source>
</evidence>
<organism evidence="2 3">
    <name type="scientific">Nocardia suismassiliense</name>
    <dbReference type="NCBI Taxonomy" id="2077092"/>
    <lineage>
        <taxon>Bacteria</taxon>
        <taxon>Bacillati</taxon>
        <taxon>Actinomycetota</taxon>
        <taxon>Actinomycetes</taxon>
        <taxon>Mycobacteriales</taxon>
        <taxon>Nocardiaceae</taxon>
        <taxon>Nocardia</taxon>
    </lineage>
</organism>
<sequence length="264" mass="28918">MCLLTYFPPGTAPDLLALSTGAAANPHGHGFAVIAEGEILVGHGMNADRVIDEFRAARAQHPKREALFHSRYATHGVRGLPNCHPFPLGADVRTVLAHNGVLPKRVRPGPFDPRSDTRIAAEEYLPGAPFGSIDTVRGARGLASWLGSSKLLILTVDPAYDYNAYLFGEDAGHWDNGIWYSNSSYLPVAARWPRRALRYACSYCELVKLDPATRYCGRCGWCFDCETAFPHCDCLERHASAQSSPPRQPALTADSPLRATNRPF</sequence>
<keyword evidence="3" id="KW-1185">Reference proteome</keyword>
<dbReference type="EMBL" id="JBIAPI010000016">
    <property type="protein sequence ID" value="MFF3228869.1"/>
    <property type="molecule type" value="Genomic_DNA"/>
</dbReference>
<evidence type="ECO:0000256" key="1">
    <source>
        <dbReference type="SAM" id="MobiDB-lite"/>
    </source>
</evidence>
<name>A0ABW6R5R4_9NOCA</name>
<accession>A0ABW6R5R4</accession>
<proteinExistence type="predicted"/>
<evidence type="ECO:0000313" key="2">
    <source>
        <dbReference type="EMBL" id="MFF3228869.1"/>
    </source>
</evidence>
<feature type="region of interest" description="Disordered" evidence="1">
    <location>
        <begin position="240"/>
        <end position="264"/>
    </location>
</feature>
<dbReference type="SUPFAM" id="SSF56235">
    <property type="entry name" value="N-terminal nucleophile aminohydrolases (Ntn hydrolases)"/>
    <property type="match status" value="1"/>
</dbReference>
<evidence type="ECO:0000313" key="3">
    <source>
        <dbReference type="Proteomes" id="UP001601948"/>
    </source>
</evidence>
<dbReference type="RefSeq" id="WP_387726012.1">
    <property type="nucleotide sequence ID" value="NZ_JBIAPI010000016.1"/>
</dbReference>
<reference evidence="2 3" key="1">
    <citation type="submission" date="2024-10" db="EMBL/GenBank/DDBJ databases">
        <title>The Natural Products Discovery Center: Release of the First 8490 Sequenced Strains for Exploring Actinobacteria Biosynthetic Diversity.</title>
        <authorList>
            <person name="Kalkreuter E."/>
            <person name="Kautsar S.A."/>
            <person name="Yang D."/>
            <person name="Bader C.D."/>
            <person name="Teijaro C.N."/>
            <person name="Fluegel L."/>
            <person name="Davis C.M."/>
            <person name="Simpson J.R."/>
            <person name="Lauterbach L."/>
            <person name="Steele A.D."/>
            <person name="Gui C."/>
            <person name="Meng S."/>
            <person name="Li G."/>
            <person name="Viehrig K."/>
            <person name="Ye F."/>
            <person name="Su P."/>
            <person name="Kiefer A.F."/>
            <person name="Nichols A."/>
            <person name="Cepeda A.J."/>
            <person name="Yan W."/>
            <person name="Fan B."/>
            <person name="Jiang Y."/>
            <person name="Adhikari A."/>
            <person name="Zheng C.-J."/>
            <person name="Schuster L."/>
            <person name="Cowan T.M."/>
            <person name="Smanski M.J."/>
            <person name="Chevrette M.G."/>
            <person name="De Carvalho L.P.S."/>
            <person name="Shen B."/>
        </authorList>
    </citation>
    <scope>NUCLEOTIDE SEQUENCE [LARGE SCALE GENOMIC DNA]</scope>
    <source>
        <strain evidence="2 3">NPDC003040</strain>
    </source>
</reference>
<dbReference type="InterPro" id="IPR029055">
    <property type="entry name" value="Ntn_hydrolases_N"/>
</dbReference>
<dbReference type="Gene3D" id="3.60.20.10">
    <property type="entry name" value="Glutamine Phosphoribosylpyrophosphate, subunit 1, domain 1"/>
    <property type="match status" value="1"/>
</dbReference>
<protein>
    <recommendedName>
        <fullName evidence="4">Glutamine amidotransferase</fullName>
    </recommendedName>
</protein>
<gene>
    <name evidence="2" type="ORF">ACFYV7_39175</name>
</gene>